<protein>
    <submittedName>
        <fullName evidence="3">Uncharacterized protein</fullName>
    </submittedName>
</protein>
<accession>A0A9P4V004</accession>
<dbReference type="PANTHER" id="PTHR31739:SF25">
    <property type="entry name" value="(E,E)-GERANYLLINALOOL SYNTHASE"/>
    <property type="match status" value="1"/>
</dbReference>
<evidence type="ECO:0000256" key="2">
    <source>
        <dbReference type="SAM" id="MobiDB-lite"/>
    </source>
</evidence>
<comment type="similarity">
    <text evidence="1">Belongs to the terpene synthase family.</text>
</comment>
<dbReference type="GO" id="GO:0010333">
    <property type="term" value="F:terpene synthase activity"/>
    <property type="evidence" value="ECO:0007669"/>
    <property type="project" value="InterPro"/>
</dbReference>
<dbReference type="EMBL" id="ML996143">
    <property type="protein sequence ID" value="KAF2734802.1"/>
    <property type="molecule type" value="Genomic_DNA"/>
</dbReference>
<dbReference type="InterPro" id="IPR008930">
    <property type="entry name" value="Terpenoid_cyclase/PrenylTrfase"/>
</dbReference>
<dbReference type="Proteomes" id="UP000799444">
    <property type="component" value="Unassembled WGS sequence"/>
</dbReference>
<feature type="region of interest" description="Disordered" evidence="2">
    <location>
        <begin position="463"/>
        <end position="514"/>
    </location>
</feature>
<dbReference type="GO" id="GO:0016102">
    <property type="term" value="P:diterpenoid biosynthetic process"/>
    <property type="evidence" value="ECO:0007669"/>
    <property type="project" value="TreeGrafter"/>
</dbReference>
<comment type="caution">
    <text evidence="3">The sequence shown here is derived from an EMBL/GenBank/DDBJ whole genome shotgun (WGS) entry which is preliminary data.</text>
</comment>
<organism evidence="3 4">
    <name type="scientific">Polyplosphaeria fusca</name>
    <dbReference type="NCBI Taxonomy" id="682080"/>
    <lineage>
        <taxon>Eukaryota</taxon>
        <taxon>Fungi</taxon>
        <taxon>Dikarya</taxon>
        <taxon>Ascomycota</taxon>
        <taxon>Pezizomycotina</taxon>
        <taxon>Dothideomycetes</taxon>
        <taxon>Pleosporomycetidae</taxon>
        <taxon>Pleosporales</taxon>
        <taxon>Tetraplosphaeriaceae</taxon>
        <taxon>Polyplosphaeria</taxon>
    </lineage>
</organism>
<reference evidence="3" key="1">
    <citation type="journal article" date="2020" name="Stud. Mycol.">
        <title>101 Dothideomycetes genomes: a test case for predicting lifestyles and emergence of pathogens.</title>
        <authorList>
            <person name="Haridas S."/>
            <person name="Albert R."/>
            <person name="Binder M."/>
            <person name="Bloem J."/>
            <person name="Labutti K."/>
            <person name="Salamov A."/>
            <person name="Andreopoulos B."/>
            <person name="Baker S."/>
            <person name="Barry K."/>
            <person name="Bills G."/>
            <person name="Bluhm B."/>
            <person name="Cannon C."/>
            <person name="Castanera R."/>
            <person name="Culley D."/>
            <person name="Daum C."/>
            <person name="Ezra D."/>
            <person name="Gonzalez J."/>
            <person name="Henrissat B."/>
            <person name="Kuo A."/>
            <person name="Liang C."/>
            <person name="Lipzen A."/>
            <person name="Lutzoni F."/>
            <person name="Magnuson J."/>
            <person name="Mondo S."/>
            <person name="Nolan M."/>
            <person name="Ohm R."/>
            <person name="Pangilinan J."/>
            <person name="Park H.-J."/>
            <person name="Ramirez L."/>
            <person name="Alfaro M."/>
            <person name="Sun H."/>
            <person name="Tritt A."/>
            <person name="Yoshinaga Y."/>
            <person name="Zwiers L.-H."/>
            <person name="Turgeon B."/>
            <person name="Goodwin S."/>
            <person name="Spatafora J."/>
            <person name="Crous P."/>
            <person name="Grigoriev I."/>
        </authorList>
    </citation>
    <scope>NUCLEOTIDE SEQUENCE</scope>
    <source>
        <strain evidence="3">CBS 125425</strain>
    </source>
</reference>
<dbReference type="PANTHER" id="PTHR31739">
    <property type="entry name" value="ENT-COPALYL DIPHOSPHATE SYNTHASE, CHLOROPLASTIC"/>
    <property type="match status" value="1"/>
</dbReference>
<keyword evidence="4" id="KW-1185">Reference proteome</keyword>
<sequence>MNATSWDNEAEAYLRMVYSQQASIGKKGGFPSAFPSTLFEISWVLDTLLEAGFDRDDFLLEDIRKLTVLLETNLKSQAGICQNDLSAGAARLEPQCRAYAKSVRNRRVFHYIVKCASFLSKTWMHNDGPDKWHTSVHYPMMLIAQAFTLLLKRWGKNELDHDAIPTKLVYQDVPRTLLDILSQTMGLQQADGSWESKREVTAYAILTLAPLLSLPWVDFLKPEGIACMYRGKAYLEDGRSSWREAEVLWIEKTAYSSKNLAHAYCLAASKIVVPMSSTSHRITELFPVQMSKKMARMLGFFAHVAPFSEAPKWKLQLSLLQSAQYASALKEARYAIFPRMEKASDEKYQEYIPFTWIGCRDHLSSSIPGEALWEMMLISMFNFQVDAFMETTAWDQYKGRLPELKAFILKKVLRTNGMANGSSHAVNGDTKGASNGVLKHEGRLMNGDAKPVVNGNHLAPAAQLNGDSINVPTSHNGATKIGASADDDTNESNGSTMTNGTRNRKDSGKGLQGLNGDLVEETLTKFVNHALQHPKVLNSPPSMRAWLAHEMQTFLLAHITHMEDCIEMAESSDVSNDSATWSKPRTTFFNWVKTTSADHTSCPYSFVFFLCLIGEKGKDMIATIQQRYALEDACHHLATMCRQYNDFGSVVRDQEERNLNSVNFPEFVTTEDRLMSSKELTERRKSDLLAVAEYERRCLARVIGELDESLDAKTMQKLALFIQVTDLYGQIYVARDIGIRHMEAANPRRKE</sequence>
<feature type="compositionally biased region" description="Polar residues" evidence="2">
    <location>
        <begin position="491"/>
        <end position="501"/>
    </location>
</feature>
<dbReference type="InterPro" id="IPR050148">
    <property type="entry name" value="Terpene_synthase-like"/>
</dbReference>
<proteinExistence type="inferred from homology"/>
<dbReference type="GO" id="GO:0000287">
    <property type="term" value="F:magnesium ion binding"/>
    <property type="evidence" value="ECO:0007669"/>
    <property type="project" value="TreeGrafter"/>
</dbReference>
<dbReference type="OrthoDB" id="2343925at2759"/>
<evidence type="ECO:0000256" key="1">
    <source>
        <dbReference type="ARBA" id="ARBA00006333"/>
    </source>
</evidence>
<dbReference type="AlphaFoldDB" id="A0A9P4V004"/>
<evidence type="ECO:0000313" key="4">
    <source>
        <dbReference type="Proteomes" id="UP000799444"/>
    </source>
</evidence>
<dbReference type="SUPFAM" id="SSF48239">
    <property type="entry name" value="Terpenoid cyclases/Protein prenyltransferases"/>
    <property type="match status" value="1"/>
</dbReference>
<feature type="compositionally biased region" description="Polar residues" evidence="2">
    <location>
        <begin position="465"/>
        <end position="477"/>
    </location>
</feature>
<evidence type="ECO:0000313" key="3">
    <source>
        <dbReference type="EMBL" id="KAF2734802.1"/>
    </source>
</evidence>
<gene>
    <name evidence="3" type="ORF">EJ04DRAFT_534654</name>
</gene>
<name>A0A9P4V004_9PLEO</name>